<dbReference type="KEGG" id="pgr:PGTG_21844"/>
<protein>
    <submittedName>
        <fullName evidence="2">Uncharacterized protein</fullName>
    </submittedName>
</protein>
<reference evidence="3" key="1">
    <citation type="journal article" date="2011" name="Proc. Natl. Acad. Sci. U.S.A.">
        <title>Obligate biotrophy features unraveled by the genomic analysis of rust fungi.</title>
        <authorList>
            <person name="Duplessis S."/>
            <person name="Cuomo C.A."/>
            <person name="Lin Y.-C."/>
            <person name="Aerts A."/>
            <person name="Tisserant E."/>
            <person name="Veneault-Fourrey C."/>
            <person name="Joly D.L."/>
            <person name="Hacquard S."/>
            <person name="Amselem J."/>
            <person name="Cantarel B.L."/>
            <person name="Chiu R."/>
            <person name="Coutinho P.M."/>
            <person name="Feau N."/>
            <person name="Field M."/>
            <person name="Frey P."/>
            <person name="Gelhaye E."/>
            <person name="Goldberg J."/>
            <person name="Grabherr M.G."/>
            <person name="Kodira C.D."/>
            <person name="Kohler A."/>
            <person name="Kuees U."/>
            <person name="Lindquist E.A."/>
            <person name="Lucas S.M."/>
            <person name="Mago R."/>
            <person name="Mauceli E."/>
            <person name="Morin E."/>
            <person name="Murat C."/>
            <person name="Pangilinan J.L."/>
            <person name="Park R."/>
            <person name="Pearson M."/>
            <person name="Quesneville H."/>
            <person name="Rouhier N."/>
            <person name="Sakthikumar S."/>
            <person name="Salamov A.A."/>
            <person name="Schmutz J."/>
            <person name="Selles B."/>
            <person name="Shapiro H."/>
            <person name="Tanguay P."/>
            <person name="Tuskan G.A."/>
            <person name="Henrissat B."/>
            <person name="Van de Peer Y."/>
            <person name="Rouze P."/>
            <person name="Ellis J.G."/>
            <person name="Dodds P.N."/>
            <person name="Schein J.E."/>
            <person name="Zhong S."/>
            <person name="Hamelin R.C."/>
            <person name="Grigoriev I.V."/>
            <person name="Szabo L.J."/>
            <person name="Martin F."/>
        </authorList>
    </citation>
    <scope>NUCLEOTIDE SEQUENCE [LARGE SCALE GENOMIC DNA]</scope>
    <source>
        <strain evidence="3">CRL 75-36-700-3 / race SCCL</strain>
    </source>
</reference>
<keyword evidence="3" id="KW-1185">Reference proteome</keyword>
<dbReference type="VEuPathDB" id="FungiDB:PGTG_21844"/>
<sequence>MDTDPKDAKLAKVQAQLAKILSLVKEECKVRKETEVQLAKKEAQLETSMKTTNNSPQAPAVPVKGPKIHLRTV</sequence>
<name>H6QSK1_PUCGT</name>
<evidence type="ECO:0000313" key="3">
    <source>
        <dbReference type="Proteomes" id="UP000008783"/>
    </source>
</evidence>
<dbReference type="InParanoid" id="H6QSK1"/>
<dbReference type="Proteomes" id="UP000008783">
    <property type="component" value="Unassembled WGS sequence"/>
</dbReference>
<dbReference type="AlphaFoldDB" id="H6QSK1"/>
<evidence type="ECO:0000313" key="2">
    <source>
        <dbReference type="EMBL" id="EHS63752.1"/>
    </source>
</evidence>
<dbReference type="EMBL" id="DS178295">
    <property type="protein sequence ID" value="EHS63752.1"/>
    <property type="molecule type" value="Genomic_DNA"/>
</dbReference>
<organism evidence="2 3">
    <name type="scientific">Puccinia graminis f. sp. tritici (strain CRL 75-36-700-3 / race SCCL)</name>
    <name type="common">Black stem rust fungus</name>
    <dbReference type="NCBI Taxonomy" id="418459"/>
    <lineage>
        <taxon>Eukaryota</taxon>
        <taxon>Fungi</taxon>
        <taxon>Dikarya</taxon>
        <taxon>Basidiomycota</taxon>
        <taxon>Pucciniomycotina</taxon>
        <taxon>Pucciniomycetes</taxon>
        <taxon>Pucciniales</taxon>
        <taxon>Pucciniaceae</taxon>
        <taxon>Puccinia</taxon>
    </lineage>
</organism>
<feature type="region of interest" description="Disordered" evidence="1">
    <location>
        <begin position="46"/>
        <end position="73"/>
    </location>
</feature>
<proteinExistence type="predicted"/>
<gene>
    <name evidence="2" type="ORF">PGTG_21844</name>
</gene>
<accession>H6QSK1</accession>
<evidence type="ECO:0000256" key="1">
    <source>
        <dbReference type="SAM" id="MobiDB-lite"/>
    </source>
</evidence>
<feature type="compositionally biased region" description="Polar residues" evidence="1">
    <location>
        <begin position="46"/>
        <end position="57"/>
    </location>
</feature>
<dbReference type="RefSeq" id="XP_003889511.1">
    <property type="nucleotide sequence ID" value="XM_003889462.1"/>
</dbReference>
<dbReference type="HOGENOM" id="CLU_191669_0_0_1"/>
<dbReference type="GeneID" id="13541879"/>